<evidence type="ECO:0000313" key="9">
    <source>
        <dbReference type="Proteomes" id="UP000272613"/>
    </source>
</evidence>
<keyword evidence="2 7" id="KW-0486">Methionine biosynthesis</keyword>
<evidence type="ECO:0000256" key="2">
    <source>
        <dbReference type="ARBA" id="ARBA00023167"/>
    </source>
</evidence>
<evidence type="ECO:0000313" key="8">
    <source>
        <dbReference type="EMBL" id="RMR94681.1"/>
    </source>
</evidence>
<feature type="active site" description="Proton donor" evidence="7">
    <location>
        <position position="256"/>
    </location>
</feature>
<dbReference type="InterPro" id="IPR037171">
    <property type="entry name" value="NagB/RpiA_transferase-like"/>
</dbReference>
<dbReference type="HAMAP" id="MF_01678">
    <property type="entry name" value="Salvage_MtnA"/>
    <property type="match status" value="1"/>
</dbReference>
<reference evidence="8 9" key="1">
    <citation type="submission" date="2018-08" db="EMBL/GenBank/DDBJ databases">
        <title>Recombination of ecologically and evolutionarily significant loci maintains genetic cohesion in the Pseudomonas syringae species complex.</title>
        <authorList>
            <person name="Dillon M."/>
            <person name="Thakur S."/>
            <person name="Almeida R.N.D."/>
            <person name="Weir B.S."/>
            <person name="Guttman D.S."/>
        </authorList>
    </citation>
    <scope>NUCLEOTIDE SEQUENCE [LARGE SCALE GENOMIC DNA]</scope>
    <source>
        <strain evidence="8 9">ICMP 5019</strain>
    </source>
</reference>
<keyword evidence="1 7" id="KW-0028">Amino-acid biosynthesis</keyword>
<gene>
    <name evidence="7" type="primary">mtnA</name>
    <name evidence="8" type="ORF">ALP74_04579</name>
</gene>
<dbReference type="EC" id="5.3.1.23" evidence="7"/>
<protein>
    <recommendedName>
        <fullName evidence="7">Methylthioribose-1-phosphate isomerase</fullName>
        <shortName evidence="7">M1Pi</shortName>
        <shortName evidence="7">MTR-1-P isomerase</shortName>
        <ecNumber evidence="7">5.3.1.23</ecNumber>
    </recommendedName>
    <alternativeName>
        <fullName evidence="7">S-methyl-5-thioribose-1-phosphate isomerase</fullName>
    </alternativeName>
</protein>
<sequence length="368" mass="40087">MFKMELAMRDRLLAAEKVKAIDWRDNALYLLDQRVLPFEEVWHRYTTAAGVAEAIRTMVVRGAPAIGISAAYGAVLGARARIEEGGDWYPALEEDLQLLADSRPTAVNLFWALNRMRDRLMRVKNGDNPLAALAALEAEAVAIHLSDREANLTMAQLGADLIRRHQGNLQTVLTHCNTGALATGGFGTALGVIRAAHLEGMIERVYAGETRPWLQGSRLTAWELANEGVPVTLNADSAAAHLMRTKGITWVIVGADRITANGDVANKIGTYQLAVAAMHHGVRFMVVAPSSTIDMDMASGDDIIIEERDGRELLEVGGQRVGADVEAFNPVFDVTPADLIDAIVTEKGIVERPDTARMAQLMSRKHLH</sequence>
<comment type="catalytic activity">
    <reaction evidence="5">
        <text>5-(methylsulfanyl)-alpha-D-ribose 1-phosphate = 5-(methylsulfanyl)-D-ribulose 1-phosphate</text>
        <dbReference type="Rhea" id="RHEA:19989"/>
        <dbReference type="ChEBI" id="CHEBI:58533"/>
        <dbReference type="ChEBI" id="CHEBI:58548"/>
        <dbReference type="EC" id="5.3.1.23"/>
    </reaction>
    <physiologicalReaction direction="left-to-right" evidence="5">
        <dbReference type="Rhea" id="RHEA:19990"/>
    </physiologicalReaction>
</comment>
<dbReference type="FunFam" id="3.40.50.10470:FF:000006">
    <property type="entry name" value="Methylthioribose-1-phosphate isomerase"/>
    <property type="match status" value="1"/>
</dbReference>
<comment type="function">
    <text evidence="6">Catalyzes the interconversion of methylthioribose-1-phosphate (MTR-1-P) into methylthioribulose-1-phosphate (MTRu-1-P). Also catalyzes the interconversion of 5-deoxyribose 1-phosphate and 5-deoxyribulose 1-phosphate. Part of a bifunctional DHAP-shunt salvage pathway for SAM by-products.</text>
</comment>
<dbReference type="InterPro" id="IPR027363">
    <property type="entry name" value="M1Pi_N"/>
</dbReference>
<evidence type="ECO:0000256" key="7">
    <source>
        <dbReference type="HAMAP-Rule" id="MF_01678"/>
    </source>
</evidence>
<feature type="site" description="Transition state stabilizer" evidence="7">
    <location>
        <position position="176"/>
    </location>
</feature>
<dbReference type="FunFam" id="1.20.120.420:FF:000008">
    <property type="entry name" value="Methylthioribose-1-phosphate isomerase"/>
    <property type="match status" value="1"/>
</dbReference>
<keyword evidence="3 7" id="KW-0413">Isomerase</keyword>
<dbReference type="GO" id="GO:0019509">
    <property type="term" value="P:L-methionine salvage from methylthioadenosine"/>
    <property type="evidence" value="ECO:0007669"/>
    <property type="project" value="UniProtKB-UniRule"/>
</dbReference>
<dbReference type="EMBL" id="RBSH01000316">
    <property type="protein sequence ID" value="RMR94681.1"/>
    <property type="molecule type" value="Genomic_DNA"/>
</dbReference>
<comment type="pathway">
    <text evidence="7">Amino-acid biosynthesis; L-methionine biosynthesis via salvage pathway; L-methionine from S-methyl-5-thio-alpha-D-ribose 1-phosphate: step 1/6.</text>
</comment>
<comment type="caution">
    <text evidence="8">The sequence shown here is derived from an EMBL/GenBank/DDBJ whole genome shotgun (WGS) entry which is preliminary data.</text>
</comment>
<evidence type="ECO:0000256" key="4">
    <source>
        <dbReference type="ARBA" id="ARBA00050906"/>
    </source>
</evidence>
<dbReference type="PANTHER" id="PTHR43475:SF1">
    <property type="entry name" value="METHYLTHIORIBOSE-1-PHOSPHATE ISOMERASE"/>
    <property type="match status" value="1"/>
</dbReference>
<evidence type="ECO:0000256" key="1">
    <source>
        <dbReference type="ARBA" id="ARBA00022605"/>
    </source>
</evidence>
<dbReference type="Pfam" id="PF01008">
    <property type="entry name" value="IF-2B"/>
    <property type="match status" value="1"/>
</dbReference>
<dbReference type="NCBIfam" id="NF004326">
    <property type="entry name" value="PRK05720.1"/>
    <property type="match status" value="1"/>
</dbReference>
<organism evidence="8 9">
    <name type="scientific">Pseudomonas coronafaciens pv. garcae</name>
    <dbReference type="NCBI Taxonomy" id="251653"/>
    <lineage>
        <taxon>Bacteria</taxon>
        <taxon>Pseudomonadati</taxon>
        <taxon>Pseudomonadota</taxon>
        <taxon>Gammaproteobacteria</taxon>
        <taxon>Pseudomonadales</taxon>
        <taxon>Pseudomonadaceae</taxon>
        <taxon>Pseudomonas</taxon>
        <taxon>Pseudomonas coronafaciens</taxon>
    </lineage>
</organism>
<dbReference type="NCBIfam" id="TIGR00512">
    <property type="entry name" value="salvage_mtnA"/>
    <property type="match status" value="1"/>
</dbReference>
<dbReference type="NCBIfam" id="TIGR00524">
    <property type="entry name" value="eIF-2B_rel"/>
    <property type="match status" value="1"/>
</dbReference>
<feature type="binding site" evidence="7">
    <location>
        <position position="103"/>
    </location>
    <ligand>
        <name>substrate</name>
    </ligand>
</feature>
<dbReference type="InterPro" id="IPR011559">
    <property type="entry name" value="Initiation_fac_2B_a/b/d"/>
</dbReference>
<comment type="catalytic activity">
    <reaction evidence="4">
        <text>5-deoxy-alpha-D-ribose 1-phosphate = 5-deoxy-D-ribulose 1-phosphate</text>
        <dbReference type="Rhea" id="RHEA:61296"/>
        <dbReference type="ChEBI" id="CHEBI:58749"/>
        <dbReference type="ChEBI" id="CHEBI:144504"/>
    </reaction>
    <physiologicalReaction direction="left-to-right" evidence="4">
        <dbReference type="Rhea" id="RHEA:61297"/>
    </physiologicalReaction>
</comment>
<dbReference type="Proteomes" id="UP000272613">
    <property type="component" value="Unassembled WGS sequence"/>
</dbReference>
<dbReference type="GO" id="GO:0046523">
    <property type="term" value="F:S-methyl-5-thioribose-1-phosphate isomerase activity"/>
    <property type="evidence" value="ECO:0007669"/>
    <property type="project" value="UniProtKB-UniRule"/>
</dbReference>
<comment type="similarity">
    <text evidence="7">Belongs to the EIF-2B alpha/beta/delta subunits family. MtnA subfamily.</text>
</comment>
<accession>A0AB37QIC3</accession>
<evidence type="ECO:0000256" key="3">
    <source>
        <dbReference type="ARBA" id="ARBA00023235"/>
    </source>
</evidence>
<dbReference type="InterPro" id="IPR005251">
    <property type="entry name" value="IF-M1Pi"/>
</dbReference>
<dbReference type="InterPro" id="IPR000649">
    <property type="entry name" value="IF-2B-related"/>
</dbReference>
<dbReference type="AlphaFoldDB" id="A0AB37QIC3"/>
<dbReference type="SUPFAM" id="SSF100950">
    <property type="entry name" value="NagB/RpiA/CoA transferase-like"/>
    <property type="match status" value="1"/>
</dbReference>
<evidence type="ECO:0000256" key="6">
    <source>
        <dbReference type="ARBA" id="ARBA00058145"/>
    </source>
</evidence>
<dbReference type="Gene3D" id="1.20.120.420">
    <property type="entry name" value="translation initiation factor eif-2b, domain 1"/>
    <property type="match status" value="1"/>
</dbReference>
<feature type="binding site" evidence="7">
    <location>
        <position position="215"/>
    </location>
    <ligand>
        <name>substrate</name>
    </ligand>
</feature>
<name>A0AB37QIC3_9PSED</name>
<feature type="binding site" evidence="7">
    <location>
        <begin position="266"/>
        <end position="267"/>
    </location>
    <ligand>
        <name>substrate</name>
    </ligand>
</feature>
<feature type="binding site" evidence="7">
    <location>
        <begin position="61"/>
        <end position="63"/>
    </location>
    <ligand>
        <name>substrate</name>
    </ligand>
</feature>
<proteinExistence type="inferred from homology"/>
<dbReference type="InterPro" id="IPR042529">
    <property type="entry name" value="IF_2B-like_C"/>
</dbReference>
<evidence type="ECO:0000256" key="5">
    <source>
        <dbReference type="ARBA" id="ARBA00051169"/>
    </source>
</evidence>
<dbReference type="PANTHER" id="PTHR43475">
    <property type="entry name" value="METHYLTHIORIBOSE-1-PHOSPHATE ISOMERASE"/>
    <property type="match status" value="1"/>
</dbReference>
<dbReference type="Gene3D" id="3.40.50.10470">
    <property type="entry name" value="Translation initiation factor eif-2b, domain 2"/>
    <property type="match status" value="1"/>
</dbReference>